<dbReference type="EMBL" id="LR130778">
    <property type="protein sequence ID" value="VDN47023.1"/>
    <property type="molecule type" value="Genomic_DNA"/>
</dbReference>
<feature type="transmembrane region" description="Helical" evidence="1">
    <location>
        <begin position="76"/>
        <end position="95"/>
    </location>
</feature>
<accession>A0A3P7PA42</accession>
<keyword evidence="3" id="KW-1185">Reference proteome</keyword>
<feature type="transmembrane region" description="Helical" evidence="1">
    <location>
        <begin position="46"/>
        <end position="70"/>
    </location>
</feature>
<feature type="transmembrane region" description="Helical" evidence="1">
    <location>
        <begin position="6"/>
        <end position="25"/>
    </location>
</feature>
<keyword evidence="1" id="KW-0472">Membrane</keyword>
<evidence type="ECO:0000313" key="2">
    <source>
        <dbReference type="EMBL" id="VDN47023.1"/>
    </source>
</evidence>
<dbReference type="RefSeq" id="WP_125136427.1">
    <property type="nucleotide sequence ID" value="NZ_LR130778.1"/>
</dbReference>
<gene>
    <name evidence="2" type="ORF">PATL70BA_1148</name>
</gene>
<dbReference type="Pfam" id="PF12650">
    <property type="entry name" value="DUF3784"/>
    <property type="match status" value="1"/>
</dbReference>
<dbReference type="KEGG" id="cbar:PATL70BA_1148"/>
<proteinExistence type="predicted"/>
<dbReference type="OrthoDB" id="2082701at2"/>
<organism evidence="2 3">
    <name type="scientific">Petrocella atlantisensis</name>
    <dbReference type="NCBI Taxonomy" id="2173034"/>
    <lineage>
        <taxon>Bacteria</taxon>
        <taxon>Bacillati</taxon>
        <taxon>Bacillota</taxon>
        <taxon>Clostridia</taxon>
        <taxon>Lachnospirales</taxon>
        <taxon>Vallitaleaceae</taxon>
        <taxon>Petrocella</taxon>
    </lineage>
</organism>
<dbReference type="Proteomes" id="UP000279029">
    <property type="component" value="Chromosome"/>
</dbReference>
<sequence length="246" mass="27415">MWINILIGALLIFVGMAVHLFKWYFLISGYNTMSKEKKAKVDTKGLARLLGMFSYINGSVFILTGILQLLKVDISTTLAYVFLTASTVILLIKAQKYDGNIFDKEGKLVEGAGKKLILPLTVVGITVVAIVLLLVFSSRDTQISIDDEGIEIHGMYGDTYAWTSIQSVELLEEMPLVLTRTNGSALGSKLKGHFKTKPYGSVKLFVDAEKPPYILMLTLDQPVIFNLKNQDETVKAYENLKLKIRE</sequence>
<keyword evidence="1" id="KW-0812">Transmembrane</keyword>
<evidence type="ECO:0000256" key="1">
    <source>
        <dbReference type="SAM" id="Phobius"/>
    </source>
</evidence>
<evidence type="ECO:0008006" key="4">
    <source>
        <dbReference type="Google" id="ProtNLM"/>
    </source>
</evidence>
<keyword evidence="1" id="KW-1133">Transmembrane helix</keyword>
<reference evidence="2 3" key="1">
    <citation type="submission" date="2018-09" db="EMBL/GenBank/DDBJ databases">
        <authorList>
            <person name="Postec A."/>
        </authorList>
    </citation>
    <scope>NUCLEOTIDE SEQUENCE [LARGE SCALE GENOMIC DNA]</scope>
    <source>
        <strain evidence="2">70B-A</strain>
    </source>
</reference>
<feature type="transmembrane region" description="Helical" evidence="1">
    <location>
        <begin position="116"/>
        <end position="136"/>
    </location>
</feature>
<dbReference type="AlphaFoldDB" id="A0A3P7PA42"/>
<protein>
    <recommendedName>
        <fullName evidence="4">DUF3784 domain-containing protein</fullName>
    </recommendedName>
</protein>
<dbReference type="InterPro" id="IPR017259">
    <property type="entry name" value="UCP037672"/>
</dbReference>
<evidence type="ECO:0000313" key="3">
    <source>
        <dbReference type="Proteomes" id="UP000279029"/>
    </source>
</evidence>
<name>A0A3P7PA42_9FIRM</name>